<organism evidence="5 6">
    <name type="scientific">Xylophilus rhododendri</name>
    <dbReference type="NCBI Taxonomy" id="2697032"/>
    <lineage>
        <taxon>Bacteria</taxon>
        <taxon>Pseudomonadati</taxon>
        <taxon>Pseudomonadota</taxon>
        <taxon>Betaproteobacteria</taxon>
        <taxon>Burkholderiales</taxon>
        <taxon>Xylophilus</taxon>
    </lineage>
</organism>
<evidence type="ECO:0000259" key="4">
    <source>
        <dbReference type="PROSITE" id="PS50949"/>
    </source>
</evidence>
<dbReference type="CDD" id="cd07377">
    <property type="entry name" value="WHTH_GntR"/>
    <property type="match status" value="1"/>
</dbReference>
<accession>A0A857JED2</accession>
<dbReference type="SUPFAM" id="SSF64288">
    <property type="entry name" value="Chorismate lyase-like"/>
    <property type="match status" value="1"/>
</dbReference>
<dbReference type="SMART" id="SM00345">
    <property type="entry name" value="HTH_GNTR"/>
    <property type="match status" value="1"/>
</dbReference>
<dbReference type="InterPro" id="IPR050679">
    <property type="entry name" value="Bact_HTH_transcr_reg"/>
</dbReference>
<dbReference type="SUPFAM" id="SSF46785">
    <property type="entry name" value="Winged helix' DNA-binding domain"/>
    <property type="match status" value="1"/>
</dbReference>
<dbReference type="PANTHER" id="PTHR44846:SF17">
    <property type="entry name" value="GNTR-FAMILY TRANSCRIPTIONAL REGULATOR"/>
    <property type="match status" value="1"/>
</dbReference>
<dbReference type="PANTHER" id="PTHR44846">
    <property type="entry name" value="MANNOSYL-D-GLYCERATE TRANSPORT/METABOLISM SYSTEM REPRESSOR MNGR-RELATED"/>
    <property type="match status" value="1"/>
</dbReference>
<keyword evidence="1" id="KW-0805">Transcription regulation</keyword>
<name>A0A857JED2_9BURK</name>
<proteinExistence type="predicted"/>
<dbReference type="PROSITE" id="PS50949">
    <property type="entry name" value="HTH_GNTR"/>
    <property type="match status" value="1"/>
</dbReference>
<dbReference type="RefSeq" id="WP_160554957.1">
    <property type="nucleotide sequence ID" value="NZ_CP047650.1"/>
</dbReference>
<dbReference type="InterPro" id="IPR011663">
    <property type="entry name" value="UTRA"/>
</dbReference>
<gene>
    <name evidence="5" type="ORF">GT347_26070</name>
</gene>
<dbReference type="InterPro" id="IPR036388">
    <property type="entry name" value="WH-like_DNA-bd_sf"/>
</dbReference>
<dbReference type="EMBL" id="CP047650">
    <property type="protein sequence ID" value="QHJ01149.1"/>
    <property type="molecule type" value="Genomic_DNA"/>
</dbReference>
<evidence type="ECO:0000313" key="5">
    <source>
        <dbReference type="EMBL" id="QHJ01149.1"/>
    </source>
</evidence>
<keyword evidence="6" id="KW-1185">Reference proteome</keyword>
<dbReference type="InterPro" id="IPR028978">
    <property type="entry name" value="Chorismate_lyase_/UTRA_dom_sf"/>
</dbReference>
<dbReference type="GO" id="GO:0003677">
    <property type="term" value="F:DNA binding"/>
    <property type="evidence" value="ECO:0007669"/>
    <property type="project" value="UniProtKB-KW"/>
</dbReference>
<evidence type="ECO:0000256" key="3">
    <source>
        <dbReference type="ARBA" id="ARBA00023163"/>
    </source>
</evidence>
<dbReference type="Pfam" id="PF00392">
    <property type="entry name" value="GntR"/>
    <property type="match status" value="1"/>
</dbReference>
<feature type="domain" description="HTH gntR-type" evidence="4">
    <location>
        <begin position="10"/>
        <end position="78"/>
    </location>
</feature>
<protein>
    <submittedName>
        <fullName evidence="5">GntR family transcriptional regulator</fullName>
    </submittedName>
</protein>
<dbReference type="SMART" id="SM00866">
    <property type="entry name" value="UTRA"/>
    <property type="match status" value="1"/>
</dbReference>
<dbReference type="Proteomes" id="UP000464787">
    <property type="component" value="Chromosome"/>
</dbReference>
<dbReference type="GO" id="GO:0003700">
    <property type="term" value="F:DNA-binding transcription factor activity"/>
    <property type="evidence" value="ECO:0007669"/>
    <property type="project" value="InterPro"/>
</dbReference>
<sequence>MSQNERAGNAPKYGVVANALRQRIDRGQWAAGTRVPSLHELAEEFGVARLTARQAVQLLVEEGLLDARRGSGTVVTGQPRAVKNIQVQTTLQALGAMYLRAPPEIRTLGESRGPLPPAQRRDDTEYVCLQRVHSEGGVAYCVITLYIDAAVFALAPRRFRQQAVIPVLLAMPGCKVRRAHQTMTVGTADTDVARHLGVAPNAPVAFVERVFEGEGGHVIYLAEVIYRGEAVRLEIDLTV</sequence>
<dbReference type="PRINTS" id="PR00035">
    <property type="entry name" value="HTHGNTR"/>
</dbReference>
<dbReference type="Pfam" id="PF07702">
    <property type="entry name" value="UTRA"/>
    <property type="match status" value="1"/>
</dbReference>
<dbReference type="Gene3D" id="3.40.1410.10">
    <property type="entry name" value="Chorismate lyase-like"/>
    <property type="match status" value="1"/>
</dbReference>
<dbReference type="InterPro" id="IPR000524">
    <property type="entry name" value="Tscrpt_reg_HTH_GntR"/>
</dbReference>
<keyword evidence="2" id="KW-0238">DNA-binding</keyword>
<dbReference type="Gene3D" id="1.10.10.10">
    <property type="entry name" value="Winged helix-like DNA-binding domain superfamily/Winged helix DNA-binding domain"/>
    <property type="match status" value="1"/>
</dbReference>
<evidence type="ECO:0000256" key="2">
    <source>
        <dbReference type="ARBA" id="ARBA00023125"/>
    </source>
</evidence>
<dbReference type="KEGG" id="xyk:GT347_26070"/>
<dbReference type="AlphaFoldDB" id="A0A857JED2"/>
<evidence type="ECO:0000256" key="1">
    <source>
        <dbReference type="ARBA" id="ARBA00023015"/>
    </source>
</evidence>
<dbReference type="GO" id="GO:0045892">
    <property type="term" value="P:negative regulation of DNA-templated transcription"/>
    <property type="evidence" value="ECO:0007669"/>
    <property type="project" value="TreeGrafter"/>
</dbReference>
<keyword evidence="3" id="KW-0804">Transcription</keyword>
<reference evidence="5 6" key="1">
    <citation type="submission" date="2020-01" db="EMBL/GenBank/DDBJ databases">
        <title>Genome sequencing of strain KACC 21265.</title>
        <authorList>
            <person name="Heo J."/>
            <person name="Kim S.-J."/>
            <person name="Kim J.-S."/>
            <person name="Hong S.-B."/>
            <person name="Kwon S.-W."/>
        </authorList>
    </citation>
    <scope>NUCLEOTIDE SEQUENCE [LARGE SCALE GENOMIC DNA]</scope>
    <source>
        <strain evidence="5 6">KACC 21265</strain>
    </source>
</reference>
<evidence type="ECO:0000313" key="6">
    <source>
        <dbReference type="Proteomes" id="UP000464787"/>
    </source>
</evidence>
<dbReference type="InterPro" id="IPR036390">
    <property type="entry name" value="WH_DNA-bd_sf"/>
</dbReference>